<keyword evidence="5 7" id="KW-1133">Transmembrane helix</keyword>
<keyword evidence="6 7" id="KW-0472">Membrane</keyword>
<keyword evidence="4 7" id="KW-0812">Transmembrane</keyword>
<comment type="similarity">
    <text evidence="2">Belongs to the resistance-nodulation-cell division (RND) (TC 2.A.6) family. MmpL subfamily.</text>
</comment>
<dbReference type="PROSITE" id="PS50156">
    <property type="entry name" value="SSD"/>
    <property type="match status" value="2"/>
</dbReference>
<organism evidence="9 10">
    <name type="scientific">Catellatospora coxensis</name>
    <dbReference type="NCBI Taxonomy" id="310354"/>
    <lineage>
        <taxon>Bacteria</taxon>
        <taxon>Bacillati</taxon>
        <taxon>Actinomycetota</taxon>
        <taxon>Actinomycetes</taxon>
        <taxon>Micromonosporales</taxon>
        <taxon>Micromonosporaceae</taxon>
        <taxon>Catellatospora</taxon>
    </lineage>
</organism>
<dbReference type="SUPFAM" id="SSF82866">
    <property type="entry name" value="Multidrug efflux transporter AcrB transmembrane domain"/>
    <property type="match status" value="2"/>
</dbReference>
<evidence type="ECO:0000259" key="8">
    <source>
        <dbReference type="PROSITE" id="PS50156"/>
    </source>
</evidence>
<feature type="transmembrane region" description="Helical" evidence="7">
    <location>
        <begin position="660"/>
        <end position="685"/>
    </location>
</feature>
<keyword evidence="3" id="KW-1003">Cell membrane</keyword>
<feature type="transmembrane region" description="Helical" evidence="7">
    <location>
        <begin position="552"/>
        <end position="575"/>
    </location>
</feature>
<feature type="transmembrane region" description="Helical" evidence="7">
    <location>
        <begin position="587"/>
        <end position="605"/>
    </location>
</feature>
<evidence type="ECO:0000256" key="1">
    <source>
        <dbReference type="ARBA" id="ARBA00004651"/>
    </source>
</evidence>
<evidence type="ECO:0000313" key="10">
    <source>
        <dbReference type="Proteomes" id="UP000630887"/>
    </source>
</evidence>
<evidence type="ECO:0000256" key="5">
    <source>
        <dbReference type="ARBA" id="ARBA00022989"/>
    </source>
</evidence>
<proteinExistence type="inferred from homology"/>
<keyword evidence="10" id="KW-1185">Reference proteome</keyword>
<feature type="domain" description="SSD" evidence="8">
    <location>
        <begin position="555"/>
        <end position="683"/>
    </location>
</feature>
<evidence type="ECO:0000256" key="3">
    <source>
        <dbReference type="ARBA" id="ARBA00022475"/>
    </source>
</evidence>
<dbReference type="Pfam" id="PF03176">
    <property type="entry name" value="MMPL"/>
    <property type="match status" value="2"/>
</dbReference>
<feature type="transmembrane region" description="Helical" evidence="7">
    <location>
        <begin position="319"/>
        <end position="345"/>
    </location>
</feature>
<accession>A0A8J3P5W1</accession>
<feature type="transmembrane region" description="Helical" evidence="7">
    <location>
        <begin position="211"/>
        <end position="234"/>
    </location>
</feature>
<evidence type="ECO:0000256" key="2">
    <source>
        <dbReference type="ARBA" id="ARBA00010157"/>
    </source>
</evidence>
<comment type="subcellular location">
    <subcellularLocation>
        <location evidence="1">Cell membrane</location>
        <topology evidence="1">Multi-pass membrane protein</topology>
    </subcellularLocation>
</comment>
<feature type="transmembrane region" description="Helical" evidence="7">
    <location>
        <begin position="287"/>
        <end position="313"/>
    </location>
</feature>
<protein>
    <submittedName>
        <fullName evidence="9">Membrane protein</fullName>
    </submittedName>
</protein>
<dbReference type="PANTHER" id="PTHR33406">
    <property type="entry name" value="MEMBRANE PROTEIN MJ1562-RELATED"/>
    <property type="match status" value="1"/>
</dbReference>
<comment type="caution">
    <text evidence="9">The sequence shown here is derived from an EMBL/GenBank/DDBJ whole genome shotgun (WGS) entry which is preliminary data.</text>
</comment>
<sequence length="728" mass="74580">MVASSTNCRRTGAKTMGARLATWITSRLGAGLILLATVALSALVFLTSPAQPAAGPTDGLPEGKQSTRVTELMDRFAGGRTESAIIVFEQPDAALTETDRQTLDGVRQTVSGRDHIGDLPPIGYADDGRAALLVVPFEADLPDEVSNATVDGLRAALRDAALPDGVTAQVTGGAAFGRDISAAFAGADTTLLASTAIVVALLLLVTYRSPILWIVPLTVIGLGDQLVAKLLPWIGHLLGEPTDASVAGIVSVLVFGAGTDYALLLISRYREELRRTPDRRTALATAVHAAGPAVIGSAGTVILALLTLVFAVLTSNRTLGIAAAAGVGVALLFGLVVLPAALAMLPRGAFWPLVPAVGSAETNETGIWARIARLVGRRPVGVLAAAALVLVALGAGLLTTTIGLSQTEQFRTEVESVQAQQTLAAHFPAGSSQPLRVVVPATAAGQAADTARQTPGVSAVGRAEQSADGTLALLPVQLTDESGTAGADRAVTSLRERLSAVAGPQALVGGAAAADLDQRDANARDNAVVAPLVLAVVLIVLIALLRSVVGPLMLLATVVLSFAASLGAASLVFAALDIPALASSVPLLAFLFLVALGVDYNIFLVSRAREETVARGDTRAGMLRALSATGGVITSAGVLLAAVFTVLGVLPVIVLTQLGIIVGIGVLLDTLLVRTLVVPALAMLLGERFWWPSRPASQSAALNAPRREYAADLRPAGAERRETATAEH</sequence>
<feature type="transmembrane region" description="Helical" evidence="7">
    <location>
        <begin position="626"/>
        <end position="654"/>
    </location>
</feature>
<feature type="transmembrane region" description="Helical" evidence="7">
    <location>
        <begin position="380"/>
        <end position="404"/>
    </location>
</feature>
<dbReference type="AlphaFoldDB" id="A0A8J3P5W1"/>
<dbReference type="InterPro" id="IPR050545">
    <property type="entry name" value="Mycobact_MmpL"/>
</dbReference>
<gene>
    <name evidence="9" type="ORF">Cco03nite_18160</name>
</gene>
<feature type="transmembrane region" description="Helical" evidence="7">
    <location>
        <begin position="246"/>
        <end position="266"/>
    </location>
</feature>
<evidence type="ECO:0000256" key="4">
    <source>
        <dbReference type="ARBA" id="ARBA00022692"/>
    </source>
</evidence>
<reference evidence="9 10" key="1">
    <citation type="submission" date="2021-01" db="EMBL/GenBank/DDBJ databases">
        <title>Whole genome shotgun sequence of Catellatospora coxensis NBRC 107359.</title>
        <authorList>
            <person name="Komaki H."/>
            <person name="Tamura T."/>
        </authorList>
    </citation>
    <scope>NUCLEOTIDE SEQUENCE [LARGE SCALE GENOMIC DNA]</scope>
    <source>
        <strain evidence="9 10">NBRC 107359</strain>
    </source>
</reference>
<dbReference type="Proteomes" id="UP000630887">
    <property type="component" value="Unassembled WGS sequence"/>
</dbReference>
<dbReference type="InterPro" id="IPR004869">
    <property type="entry name" value="MMPL_dom"/>
</dbReference>
<evidence type="ECO:0000313" key="9">
    <source>
        <dbReference type="EMBL" id="GIG05116.1"/>
    </source>
</evidence>
<feature type="transmembrane region" description="Helical" evidence="7">
    <location>
        <begin position="182"/>
        <end position="204"/>
    </location>
</feature>
<evidence type="ECO:0000256" key="7">
    <source>
        <dbReference type="SAM" id="Phobius"/>
    </source>
</evidence>
<name>A0A8J3P5W1_9ACTN</name>
<dbReference type="PANTHER" id="PTHR33406:SF6">
    <property type="entry name" value="MEMBRANE PROTEIN YDGH-RELATED"/>
    <property type="match status" value="1"/>
</dbReference>
<feature type="domain" description="SSD" evidence="8">
    <location>
        <begin position="236"/>
        <end position="344"/>
    </location>
</feature>
<feature type="transmembrane region" description="Helical" evidence="7">
    <location>
        <begin position="527"/>
        <end position="545"/>
    </location>
</feature>
<dbReference type="GO" id="GO:0005886">
    <property type="term" value="C:plasma membrane"/>
    <property type="evidence" value="ECO:0007669"/>
    <property type="project" value="UniProtKB-SubCell"/>
</dbReference>
<dbReference type="InterPro" id="IPR000731">
    <property type="entry name" value="SSD"/>
</dbReference>
<evidence type="ECO:0000256" key="6">
    <source>
        <dbReference type="ARBA" id="ARBA00023136"/>
    </source>
</evidence>
<dbReference type="Gene3D" id="1.20.1640.10">
    <property type="entry name" value="Multidrug efflux transporter AcrB transmembrane domain"/>
    <property type="match status" value="2"/>
</dbReference>
<dbReference type="EMBL" id="BONI01000011">
    <property type="protein sequence ID" value="GIG05116.1"/>
    <property type="molecule type" value="Genomic_DNA"/>
</dbReference>